<dbReference type="AlphaFoldDB" id="A0ABC8V685"/>
<organism evidence="3 4">
    <name type="scientific">Urochloa decumbens</name>
    <dbReference type="NCBI Taxonomy" id="240449"/>
    <lineage>
        <taxon>Eukaryota</taxon>
        <taxon>Viridiplantae</taxon>
        <taxon>Streptophyta</taxon>
        <taxon>Embryophyta</taxon>
        <taxon>Tracheophyta</taxon>
        <taxon>Spermatophyta</taxon>
        <taxon>Magnoliopsida</taxon>
        <taxon>Liliopsida</taxon>
        <taxon>Poales</taxon>
        <taxon>Poaceae</taxon>
        <taxon>PACMAD clade</taxon>
        <taxon>Panicoideae</taxon>
        <taxon>Panicodae</taxon>
        <taxon>Paniceae</taxon>
        <taxon>Melinidinae</taxon>
        <taxon>Urochloa</taxon>
    </lineage>
</organism>
<dbReference type="Proteomes" id="UP001497457">
    <property type="component" value="Chromosome 1b"/>
</dbReference>
<feature type="region of interest" description="Disordered" evidence="1">
    <location>
        <begin position="1"/>
        <end position="22"/>
    </location>
</feature>
<evidence type="ECO:0000256" key="1">
    <source>
        <dbReference type="SAM" id="MobiDB-lite"/>
    </source>
</evidence>
<dbReference type="InterPro" id="IPR005174">
    <property type="entry name" value="KIB1-4_b-propeller"/>
</dbReference>
<evidence type="ECO:0000259" key="2">
    <source>
        <dbReference type="Pfam" id="PF03478"/>
    </source>
</evidence>
<evidence type="ECO:0000313" key="4">
    <source>
        <dbReference type="Proteomes" id="UP001497457"/>
    </source>
</evidence>
<reference evidence="3 4" key="2">
    <citation type="submission" date="2024-10" db="EMBL/GenBank/DDBJ databases">
        <authorList>
            <person name="Ryan C."/>
        </authorList>
    </citation>
    <scope>NUCLEOTIDE SEQUENCE [LARGE SCALE GENOMIC DNA]</scope>
</reference>
<proteinExistence type="predicted"/>
<gene>
    <name evidence="3" type="ORF">URODEC1_LOCUS145</name>
</gene>
<sequence>MPTPFLPMKPSEESETETQPPPPAAVLAAMPAFRDWAGLSELPLSEVLRRLLPCLRSIHAFAAVCRPWRRLLRASAASLLRPGVPPLLLNPRSGCVTAFAHSRNLLARPLAYRADLSAEGAILLSASRGYLLLLPRRGPSSQGETRIIIVDAFTGAHRREITLPSPRFAYHYAALLPAHLLVFHSKHAFFSLPFPDPNPNPSSSGPRWTKHSLPRSASFVTGVVEFRSRVLGLTNLAQLLEFRLCASPQGQTVRILPATGLPDATTFGQWHFGPCLIAAGDRLLLVLFMLEPRSGSLLECRRGVNKVAVYGLDMARMRWEEVDNIGAYSLFVDYASKSAAACTDVGSCGVEENRIYVAAPGCSWRSFPPGWEATPVDANSELFSRSAMERKPWPSNIWVYPQLFF</sequence>
<dbReference type="Pfam" id="PF03478">
    <property type="entry name" value="Beta-prop_KIB1-4"/>
    <property type="match status" value="1"/>
</dbReference>
<feature type="domain" description="KIB1-4 beta-propeller" evidence="2">
    <location>
        <begin position="119"/>
        <end position="358"/>
    </location>
</feature>
<dbReference type="EMBL" id="OZ075111">
    <property type="protein sequence ID" value="CAL4884820.1"/>
    <property type="molecule type" value="Genomic_DNA"/>
</dbReference>
<reference evidence="4" key="1">
    <citation type="submission" date="2024-06" db="EMBL/GenBank/DDBJ databases">
        <authorList>
            <person name="Ryan C."/>
        </authorList>
    </citation>
    <scope>NUCLEOTIDE SEQUENCE [LARGE SCALE GENOMIC DNA]</scope>
</reference>
<name>A0ABC8V685_9POAL</name>
<protein>
    <recommendedName>
        <fullName evidence="2">KIB1-4 beta-propeller domain-containing protein</fullName>
    </recommendedName>
</protein>
<evidence type="ECO:0000313" key="3">
    <source>
        <dbReference type="EMBL" id="CAL4884820.1"/>
    </source>
</evidence>
<accession>A0ABC8V685</accession>
<dbReference type="PANTHER" id="PTHR33800:SF1">
    <property type="entry name" value="OS02G0698100 PROTEIN"/>
    <property type="match status" value="1"/>
</dbReference>
<dbReference type="PANTHER" id="PTHR33800">
    <property type="entry name" value="OS06G0113600 PROTEIN"/>
    <property type="match status" value="1"/>
</dbReference>
<keyword evidence="4" id="KW-1185">Reference proteome</keyword>